<dbReference type="InterPro" id="IPR003447">
    <property type="entry name" value="FEMABX"/>
</dbReference>
<organism evidence="8 9">
    <name type="scientific">Sinomonas halotolerans</name>
    <dbReference type="NCBI Taxonomy" id="1644133"/>
    <lineage>
        <taxon>Bacteria</taxon>
        <taxon>Bacillati</taxon>
        <taxon>Actinomycetota</taxon>
        <taxon>Actinomycetes</taxon>
        <taxon>Micrococcales</taxon>
        <taxon>Micrococcaceae</taxon>
        <taxon>Sinomonas</taxon>
    </lineage>
</organism>
<name>A0ABU9WVX9_9MICC</name>
<gene>
    <name evidence="8" type="ORF">ABCQ75_02095</name>
</gene>
<comment type="similarity">
    <text evidence="1">Belongs to the FemABX family.</text>
</comment>
<evidence type="ECO:0000256" key="4">
    <source>
        <dbReference type="ARBA" id="ARBA00022984"/>
    </source>
</evidence>
<evidence type="ECO:0000313" key="8">
    <source>
        <dbReference type="EMBL" id="MEN2743331.1"/>
    </source>
</evidence>
<evidence type="ECO:0000313" key="9">
    <source>
        <dbReference type="Proteomes" id="UP001422074"/>
    </source>
</evidence>
<evidence type="ECO:0000256" key="3">
    <source>
        <dbReference type="ARBA" id="ARBA00022960"/>
    </source>
</evidence>
<keyword evidence="3" id="KW-0133">Cell shape</keyword>
<dbReference type="EMBL" id="JBDFRB010000001">
    <property type="protein sequence ID" value="MEN2743331.1"/>
    <property type="molecule type" value="Genomic_DNA"/>
</dbReference>
<dbReference type="InterPro" id="IPR016181">
    <property type="entry name" value="Acyl_CoA_acyltransferase"/>
</dbReference>
<keyword evidence="5" id="KW-0012">Acyltransferase</keyword>
<accession>A0ABU9WVX9</accession>
<dbReference type="InterPro" id="IPR050644">
    <property type="entry name" value="PG_Glycine_Bridge_Synth"/>
</dbReference>
<comment type="caution">
    <text evidence="8">The sequence shown here is derived from an EMBL/GenBank/DDBJ whole genome shotgun (WGS) entry which is preliminary data.</text>
</comment>
<dbReference type="PROSITE" id="PS51191">
    <property type="entry name" value="FEMABX"/>
    <property type="match status" value="1"/>
</dbReference>
<keyword evidence="4" id="KW-0573">Peptidoglycan synthesis</keyword>
<dbReference type="Gene3D" id="3.40.630.30">
    <property type="match status" value="2"/>
</dbReference>
<dbReference type="InterPro" id="IPR038740">
    <property type="entry name" value="BioF2-like_GNAT_dom"/>
</dbReference>
<evidence type="ECO:0000259" key="7">
    <source>
        <dbReference type="Pfam" id="PF13480"/>
    </source>
</evidence>
<evidence type="ECO:0000256" key="1">
    <source>
        <dbReference type="ARBA" id="ARBA00009943"/>
    </source>
</evidence>
<sequence length="385" mass="42747">MTSSTAAPAARTSARFTARFATDGEVENWDEHVTANPNGGNLLQSAAFAAVKRNFGWDVRHLVLEPAGAAATAPGEAGADEARPSYNLVLEKSFPLLGRFWYLIKGPDVAGVEDVPAALEAIGEFTRRERLNVFAVKIEPDIVDSEQARAVLSGAGLVKTFNLQPNDSTALLDISEEPNKVLRSLHSRGRNAVRRAEREGVQVEVAEPTEENYRAMHALMTGTLSAKSRSGTQVRSFEYYRQFWTEFTRRGQGRLYFVHENGRPSVGAFVITYGRKATYKDGGSLQKRSQYGDSHLVQWQAINDAKQAGCTEYDFCGTPPAEKLKDTSHPFHGLGLFKTSFTKTVTDFVGCWDYVVDPVRYRVWTAVGEKAARQLYTRRTGQQFY</sequence>
<evidence type="ECO:0000256" key="2">
    <source>
        <dbReference type="ARBA" id="ARBA00022679"/>
    </source>
</evidence>
<evidence type="ECO:0000256" key="5">
    <source>
        <dbReference type="ARBA" id="ARBA00023315"/>
    </source>
</evidence>
<evidence type="ECO:0000256" key="6">
    <source>
        <dbReference type="ARBA" id="ARBA00023316"/>
    </source>
</evidence>
<dbReference type="PANTHER" id="PTHR36174:SF1">
    <property type="entry name" value="LIPID II:GLYCINE GLYCYLTRANSFERASE"/>
    <property type="match status" value="1"/>
</dbReference>
<feature type="domain" description="BioF2-like acetyltransferase" evidence="7">
    <location>
        <begin position="189"/>
        <end position="318"/>
    </location>
</feature>
<dbReference type="Pfam" id="PF13480">
    <property type="entry name" value="Acetyltransf_6"/>
    <property type="match status" value="1"/>
</dbReference>
<dbReference type="PANTHER" id="PTHR36174">
    <property type="entry name" value="LIPID II:GLYCINE GLYCYLTRANSFERASE"/>
    <property type="match status" value="1"/>
</dbReference>
<proteinExistence type="inferred from homology"/>
<keyword evidence="2" id="KW-0808">Transferase</keyword>
<dbReference type="RefSeq" id="WP_345882821.1">
    <property type="nucleotide sequence ID" value="NZ_JBDFRB010000001.1"/>
</dbReference>
<keyword evidence="9" id="KW-1185">Reference proteome</keyword>
<dbReference type="SUPFAM" id="SSF55729">
    <property type="entry name" value="Acyl-CoA N-acyltransferases (Nat)"/>
    <property type="match status" value="2"/>
</dbReference>
<protein>
    <submittedName>
        <fullName evidence="8">Peptidoglycan bridge formation glycyltransferase FemA/FemB family protein</fullName>
    </submittedName>
</protein>
<keyword evidence="6" id="KW-0961">Cell wall biogenesis/degradation</keyword>
<dbReference type="Proteomes" id="UP001422074">
    <property type="component" value="Unassembled WGS sequence"/>
</dbReference>
<reference evidence="8 9" key="1">
    <citation type="submission" date="2024-05" db="EMBL/GenBank/DDBJ databases">
        <title>Sinomonas sp. nov., isolated from a waste landfill.</title>
        <authorList>
            <person name="Zhao Y."/>
        </authorList>
    </citation>
    <scope>NUCLEOTIDE SEQUENCE [LARGE SCALE GENOMIC DNA]</scope>
    <source>
        <strain evidence="8 9">CCTCC AB2014300</strain>
    </source>
</reference>